<evidence type="ECO:0000256" key="2">
    <source>
        <dbReference type="ARBA" id="ARBA00024044"/>
    </source>
</evidence>
<dbReference type="GO" id="GO:0043886">
    <property type="term" value="F:structural constituent of carboxysome shell"/>
    <property type="evidence" value="ECO:0007669"/>
    <property type="project" value="InterPro"/>
</dbReference>
<evidence type="ECO:0000256" key="1">
    <source>
        <dbReference type="ARBA" id="ARBA00022737"/>
    </source>
</evidence>
<proteinExistence type="inferred from homology"/>
<dbReference type="Pfam" id="PF12288">
    <property type="entry name" value="CsoS2_M"/>
    <property type="match status" value="2"/>
</dbReference>
<dbReference type="InterPro" id="IPR020990">
    <property type="entry name" value="CSOS2/2B"/>
</dbReference>
<feature type="region of interest" description="Disordered" evidence="3">
    <location>
        <begin position="197"/>
        <end position="223"/>
    </location>
</feature>
<dbReference type="AlphaFoldDB" id="A0A368HEN2"/>
<comment type="similarity">
    <text evidence="2">Belongs to the CsoS2 family.</text>
</comment>
<sequence length="840" mass="86726">MSDLSSAGRLHGRALAQEMRRRQAQQKPLAPGKAGVRMPQPKAVKALAPVPAAPEGQMQTAQGAKPRGREAALARRALRCAGAQCWSDPKQRGTGQAVETVVAADPVPEGTVEARPAAATVEDAVFDAVCEIAESAPETLGWRDRSVRTLCKARRRSLAQRGKVAIPVRNGLISVAARQHYLETGSAREFARRHRRELAAHGRGSAEPARPTGRRRRQGAPAKVEADTTLAGSAVTGTQVHRAPAITGTEAGSCRTITGTEYLGAGHYTRFCKTQPEAGPAKVRVGRTGGNVGVSGTYLGHAQAVTGDEAGTCRVVTGTEYMGGDYFQAACDTAAPARPPKVVTGRTARQQLPVSGSDEARMNRVTGSEPGAVAKITGSQYADGGAARMTINGAPKKVALTHTIAGRAVSGTAVGNSSRITGLEAGECRTLTGTEYLSHESFTSVCRVQPEPTEPPKVEESYTDKRQRITGNLVDRSGKVTGNEPGSCQRVTGTGYNGPQMCGGGVEKVQTMTGLSGTSVTGTGMDKLPKTTGDEHGGCWPVTGTAYYGREHYAQCASTPQAGARKVSLTRTDTGHVVSGPALGGSEAVTGNEAGASVAVSGTPYVGREESMVEGLAPTPKISADRPASGGCAGGCGCKQRFEELENRLRALQGELAGRGTGNTAISHRFVPAAPEPAAAAPAAQAAGFSVVPPAQQGRSRITGNAGDHGGRITGPINLARGLVTGTPEFRGREAVAPMMAAMPAAAENAQMPEDAAPAAGAWRITGDDWSRSDRVTGTEGRWAHGRNPTQRGVARTCVMSAAGNRERPLAVAVPEGRVTGSSGNSPKGSVVTYSGGARG</sequence>
<evidence type="ECO:0000313" key="5">
    <source>
        <dbReference type="Proteomes" id="UP000253250"/>
    </source>
</evidence>
<dbReference type="Proteomes" id="UP000253250">
    <property type="component" value="Unassembled WGS sequence"/>
</dbReference>
<feature type="region of interest" description="Disordered" evidence="3">
    <location>
        <begin position="816"/>
        <end position="840"/>
    </location>
</feature>
<feature type="region of interest" description="Disordered" evidence="3">
    <location>
        <begin position="343"/>
        <end position="364"/>
    </location>
</feature>
<gene>
    <name evidence="4" type="ORF">C4900_08515</name>
</gene>
<protein>
    <submittedName>
        <fullName evidence="4">Carboxysome shell protein</fullName>
    </submittedName>
</protein>
<evidence type="ECO:0000313" key="4">
    <source>
        <dbReference type="EMBL" id="RCN55931.1"/>
    </source>
</evidence>
<keyword evidence="1" id="KW-0677">Repeat</keyword>
<dbReference type="EMBL" id="PSYR01000002">
    <property type="protein sequence ID" value="RCN55931.1"/>
    <property type="molecule type" value="Genomic_DNA"/>
</dbReference>
<accession>A0A368HEN2</accession>
<feature type="region of interest" description="Disordered" evidence="3">
    <location>
        <begin position="1"/>
        <end position="66"/>
    </location>
</feature>
<name>A0A368HEN2_9GAMM</name>
<organism evidence="4 5">
    <name type="scientific">Acidiferrobacter thiooxydans</name>
    <dbReference type="NCBI Taxonomy" id="163359"/>
    <lineage>
        <taxon>Bacteria</taxon>
        <taxon>Pseudomonadati</taxon>
        <taxon>Pseudomonadota</taxon>
        <taxon>Gammaproteobacteria</taxon>
        <taxon>Acidiferrobacterales</taxon>
        <taxon>Acidiferrobacteraceae</taxon>
        <taxon>Acidiferrobacter</taxon>
    </lineage>
</organism>
<feature type="compositionally biased region" description="Low complexity" evidence="3">
    <location>
        <begin position="39"/>
        <end position="54"/>
    </location>
</feature>
<feature type="region of interest" description="Disordered" evidence="3">
    <location>
        <begin position="770"/>
        <end position="790"/>
    </location>
</feature>
<dbReference type="OrthoDB" id="543713at2"/>
<evidence type="ECO:0000256" key="3">
    <source>
        <dbReference type="SAM" id="MobiDB-lite"/>
    </source>
</evidence>
<reference evidence="4 5" key="1">
    <citation type="submission" date="2018-02" db="EMBL/GenBank/DDBJ databases">
        <title>Insights into the biology of acidophilic members of the Acidiferrobacteraceae family derived from comparative genomic analyses.</title>
        <authorList>
            <person name="Issotta F."/>
            <person name="Thyssen C."/>
            <person name="Mena C."/>
            <person name="Moya A."/>
            <person name="Bellenberg S."/>
            <person name="Sproer C."/>
            <person name="Covarrubias P.C."/>
            <person name="Sand W."/>
            <person name="Quatrini R."/>
            <person name="Vera M."/>
        </authorList>
    </citation>
    <scope>NUCLEOTIDE SEQUENCE [LARGE SCALE GENOMIC DNA]</scope>
    <source>
        <strain evidence="5">m-1</strain>
    </source>
</reference>
<comment type="caution">
    <text evidence="4">The sequence shown here is derived from an EMBL/GenBank/DDBJ whole genome shotgun (WGS) entry which is preliminary data.</text>
</comment>
<keyword evidence="5" id="KW-1185">Reference proteome</keyword>